<dbReference type="AlphaFoldDB" id="A0A150JAJ4"/>
<comment type="caution">
    <text evidence="1">The sequence shown here is derived from an EMBL/GenBank/DDBJ whole genome shotgun (WGS) entry which is preliminary data.</text>
</comment>
<reference evidence="1 2" key="1">
    <citation type="journal article" date="2016" name="ISME J.">
        <title>Chasing the elusive Euryarchaeota class WSA2: genomes reveal a uniquely fastidious methyl-reducing methanogen.</title>
        <authorList>
            <person name="Nobu M.K."/>
            <person name="Narihiro T."/>
            <person name="Kuroda K."/>
            <person name="Mei R."/>
            <person name="Liu W.T."/>
        </authorList>
    </citation>
    <scope>NUCLEOTIDE SEQUENCE [LARGE SCALE GENOMIC DNA]</scope>
    <source>
        <strain evidence="1">ADurb1013_Bin02101</strain>
    </source>
</reference>
<dbReference type="Proteomes" id="UP000092420">
    <property type="component" value="Unassembled WGS sequence"/>
</dbReference>
<organism evidence="1 2">
    <name type="scientific">Candidatus Methanofastidiosum methylothiophilum</name>
    <dbReference type="NCBI Taxonomy" id="1705564"/>
    <lineage>
        <taxon>Archaea</taxon>
        <taxon>Methanobacteriati</taxon>
        <taxon>Methanobacteriota</taxon>
        <taxon>Stenosarchaea group</taxon>
        <taxon>Candidatus Methanofastidiosia</taxon>
        <taxon>Candidatus Methanofastidiosales</taxon>
        <taxon>Candidatus Methanofastidiosaceae</taxon>
        <taxon>Candidatus Methanofastidiosum</taxon>
    </lineage>
</organism>
<evidence type="ECO:0000313" key="1">
    <source>
        <dbReference type="EMBL" id="KYC54098.1"/>
    </source>
</evidence>
<proteinExistence type="predicted"/>
<gene>
    <name evidence="1" type="ORF">AN188_01287</name>
</gene>
<sequence length="62" mass="7084">MFLFIAVTVGVDNRKNDKSRITKPKYMKTMLTDVPMYLFDMKYNPIVGTPKPNAIKDMAGKV</sequence>
<protein>
    <submittedName>
        <fullName evidence="1">Uncharacterized protein</fullName>
    </submittedName>
</protein>
<evidence type="ECO:0000313" key="2">
    <source>
        <dbReference type="Proteomes" id="UP000092420"/>
    </source>
</evidence>
<name>A0A150JAJ4_9EURY</name>
<dbReference type="EMBL" id="LNJB01000018">
    <property type="protein sequence ID" value="KYC54098.1"/>
    <property type="molecule type" value="Genomic_DNA"/>
</dbReference>
<accession>A0A150JAJ4</accession>